<sequence length="208" mass="22879">MTADQSGGGVDRGDDRSADEVDQTLAVIGCGNAKRDEASKARDLYTSNYFALKREYAEHFADRVVILSAEHGLVWSKRTIEPYDTTLDDRDSEAIVDEVAWSLRSPFTDHSHVDEVLLLAGRDYASIYADAIEQENEIAFEPLDFDVVDVFGEADLGGIGEQMGWIRRAVDKDLRQPDGGESEQQTGLGRFAGRTAPVATDGGEFRAE</sequence>
<gene>
    <name evidence="3" type="ORF">SAMN06264867_11017</name>
</gene>
<proteinExistence type="predicted"/>
<dbReference type="AlphaFoldDB" id="A0A521ED91"/>
<feature type="domain" description="DUF6884" evidence="2">
    <location>
        <begin position="26"/>
        <end position="143"/>
    </location>
</feature>
<dbReference type="Pfam" id="PF21818">
    <property type="entry name" value="DUF6884"/>
    <property type="match status" value="1"/>
</dbReference>
<dbReference type="Proteomes" id="UP000319712">
    <property type="component" value="Unassembled WGS sequence"/>
</dbReference>
<feature type="region of interest" description="Disordered" evidence="1">
    <location>
        <begin position="174"/>
        <end position="208"/>
    </location>
</feature>
<keyword evidence="4" id="KW-1185">Reference proteome</keyword>
<evidence type="ECO:0000313" key="3">
    <source>
        <dbReference type="EMBL" id="SMO81421.1"/>
    </source>
</evidence>
<reference evidence="3 4" key="1">
    <citation type="submission" date="2017-05" db="EMBL/GenBank/DDBJ databases">
        <authorList>
            <person name="Varghese N."/>
            <person name="Submissions S."/>
        </authorList>
    </citation>
    <scope>NUCLEOTIDE SEQUENCE [LARGE SCALE GENOMIC DNA]</scope>
    <source>
        <strain evidence="3 4">DSM 19504</strain>
    </source>
</reference>
<protein>
    <recommendedName>
        <fullName evidence="2">DUF6884 domain-containing protein</fullName>
    </recommendedName>
</protein>
<accession>A0A521ED91</accession>
<dbReference type="OrthoDB" id="206471at2157"/>
<evidence type="ECO:0000313" key="4">
    <source>
        <dbReference type="Proteomes" id="UP000319712"/>
    </source>
</evidence>
<name>A0A521ED91_9EURY</name>
<evidence type="ECO:0000259" key="2">
    <source>
        <dbReference type="Pfam" id="PF21818"/>
    </source>
</evidence>
<dbReference type="InterPro" id="IPR049251">
    <property type="entry name" value="DUF6884"/>
</dbReference>
<dbReference type="RefSeq" id="WP_142987339.1">
    <property type="nucleotide sequence ID" value="NZ_FXTD01000010.1"/>
</dbReference>
<evidence type="ECO:0000256" key="1">
    <source>
        <dbReference type="SAM" id="MobiDB-lite"/>
    </source>
</evidence>
<dbReference type="EMBL" id="FXTD01000010">
    <property type="protein sequence ID" value="SMO81421.1"/>
    <property type="molecule type" value="Genomic_DNA"/>
</dbReference>
<organism evidence="3 4">
    <name type="scientific">Halorubrum cibi</name>
    <dbReference type="NCBI Taxonomy" id="413815"/>
    <lineage>
        <taxon>Archaea</taxon>
        <taxon>Methanobacteriati</taxon>
        <taxon>Methanobacteriota</taxon>
        <taxon>Stenosarchaea group</taxon>
        <taxon>Halobacteria</taxon>
        <taxon>Halobacteriales</taxon>
        <taxon>Haloferacaceae</taxon>
        <taxon>Halorubrum</taxon>
    </lineage>
</organism>